<dbReference type="InterPro" id="IPR003959">
    <property type="entry name" value="ATPase_AAA_core"/>
</dbReference>
<dbReference type="Pfam" id="PF00004">
    <property type="entry name" value="AAA"/>
    <property type="match status" value="1"/>
</dbReference>
<dbReference type="Proteomes" id="UP000272474">
    <property type="component" value="Unassembled WGS sequence"/>
</dbReference>
<dbReference type="SUPFAM" id="SSF52540">
    <property type="entry name" value="P-loop containing nucleoside triphosphate hydrolases"/>
    <property type="match status" value="1"/>
</dbReference>
<dbReference type="InterPro" id="IPR050221">
    <property type="entry name" value="26S_Proteasome_ATPase"/>
</dbReference>
<keyword evidence="3 5" id="KW-0067">ATP-binding</keyword>
<evidence type="ECO:0000256" key="2">
    <source>
        <dbReference type="ARBA" id="ARBA00022741"/>
    </source>
</evidence>
<dbReference type="GO" id="GO:0016887">
    <property type="term" value="F:ATP hydrolysis activity"/>
    <property type="evidence" value="ECO:0007669"/>
    <property type="project" value="InterPro"/>
</dbReference>
<dbReference type="AlphaFoldDB" id="A0A3A9Z9R4"/>
<comment type="caution">
    <text evidence="5">The sequence shown here is derived from an EMBL/GenBank/DDBJ whole genome shotgun (WGS) entry which is preliminary data.</text>
</comment>
<dbReference type="InterPro" id="IPR003593">
    <property type="entry name" value="AAA+_ATPase"/>
</dbReference>
<dbReference type="EMBL" id="RBAL01000004">
    <property type="protein sequence ID" value="RKN44037.1"/>
    <property type="molecule type" value="Genomic_DNA"/>
</dbReference>
<dbReference type="GO" id="GO:0005524">
    <property type="term" value="F:ATP binding"/>
    <property type="evidence" value="ECO:0007669"/>
    <property type="project" value="UniProtKB-KW"/>
</dbReference>
<dbReference type="Gene3D" id="3.40.50.300">
    <property type="entry name" value="P-loop containing nucleotide triphosphate hydrolases"/>
    <property type="match status" value="1"/>
</dbReference>
<dbReference type="PANTHER" id="PTHR23073">
    <property type="entry name" value="26S PROTEASOME REGULATORY SUBUNIT"/>
    <property type="match status" value="1"/>
</dbReference>
<evidence type="ECO:0000256" key="3">
    <source>
        <dbReference type="ARBA" id="ARBA00022840"/>
    </source>
</evidence>
<dbReference type="SMART" id="SM00382">
    <property type="entry name" value="AAA"/>
    <property type="match status" value="1"/>
</dbReference>
<evidence type="ECO:0000256" key="1">
    <source>
        <dbReference type="ARBA" id="ARBA00006914"/>
    </source>
</evidence>
<evidence type="ECO:0000259" key="4">
    <source>
        <dbReference type="SMART" id="SM00382"/>
    </source>
</evidence>
<dbReference type="CDD" id="cd19481">
    <property type="entry name" value="RecA-like_protease"/>
    <property type="match status" value="1"/>
</dbReference>
<dbReference type="RefSeq" id="WP_120677828.1">
    <property type="nucleotide sequence ID" value="NZ_RBAL01000004.1"/>
</dbReference>
<evidence type="ECO:0000313" key="5">
    <source>
        <dbReference type="EMBL" id="RKN44037.1"/>
    </source>
</evidence>
<dbReference type="InterPro" id="IPR054472">
    <property type="entry name" value="WHD"/>
</dbReference>
<name>A0A3A9Z9R4_9ACTN</name>
<dbReference type="InterPro" id="IPR027417">
    <property type="entry name" value="P-loop_NTPase"/>
</dbReference>
<organism evidence="5 6">
    <name type="scientific">Streptomyces hoynatensis</name>
    <dbReference type="NCBI Taxonomy" id="1141874"/>
    <lineage>
        <taxon>Bacteria</taxon>
        <taxon>Bacillati</taxon>
        <taxon>Actinomycetota</taxon>
        <taxon>Actinomycetes</taxon>
        <taxon>Kitasatosporales</taxon>
        <taxon>Streptomycetaceae</taxon>
        <taxon>Streptomyces</taxon>
    </lineage>
</organism>
<dbReference type="Pfam" id="PF22977">
    <property type="entry name" value="WHD"/>
    <property type="match status" value="1"/>
</dbReference>
<reference evidence="5 6" key="1">
    <citation type="journal article" date="2014" name="Int. J. Syst. Evol. Microbiol.">
        <title>Streptomyces hoynatensis sp. nov., isolated from deep marine sediment.</title>
        <authorList>
            <person name="Veyisoglu A."/>
            <person name="Sahin N."/>
        </authorList>
    </citation>
    <scope>NUCLEOTIDE SEQUENCE [LARGE SCALE GENOMIC DNA]</scope>
    <source>
        <strain evidence="5 6">KCTC 29097</strain>
    </source>
</reference>
<gene>
    <name evidence="5" type="ORF">D7294_10230</name>
</gene>
<dbReference type="OrthoDB" id="9802352at2"/>
<keyword evidence="6" id="KW-1185">Reference proteome</keyword>
<accession>A0A3A9Z9R4</accession>
<evidence type="ECO:0000313" key="6">
    <source>
        <dbReference type="Proteomes" id="UP000272474"/>
    </source>
</evidence>
<proteinExistence type="inferred from homology"/>
<feature type="domain" description="AAA+ ATPase" evidence="4">
    <location>
        <begin position="485"/>
        <end position="617"/>
    </location>
</feature>
<comment type="similarity">
    <text evidence="1">Belongs to the AAA ATPase family.</text>
</comment>
<keyword evidence="2" id="KW-0547">Nucleotide-binding</keyword>
<sequence>MTGTGHAAGADPSLRHLLARALLVEQRVRRAVDARRREDPAPDDAFRGLYLNEEHVRRLLDHGRPALPAPDAAGAAGQAEAEAAATTAAGPTRLHGLAAAFALTALDVEILLIALLPDLDDRFERFYGYLNDDVTRRRPSIGLALGLCGLSPADAAARARLDAGAPLRSGGLLLVEDQERPFLGRALRVPDRVTAHLLGEDTPDHRIADLLTAGEESPAFGADGAPGAPLDPSLADALARSLNGGLRLAYLREEQGGAAAPLAAAALARAGRPALRADLERLARDPRPAEAVGVLAREARLTGAGLVAGPVDALAREHRDQLRALADAALPSLPVLLVGHVPWDAGWSLWPPLVLHAPPLRPAARAGLWRLAYDGPPAEGLDLGRLLSPFVLTPGQVSRAARSAAQEAVLAGGRLTEEQVRAGARAQNAAGLDRLARRIEPAVGWADLVLPPDSLAQLGELTARARHRDRVLGEWGMRPGGGRGRGVTALFAGDSGTGKTMSAEVIAGDLGLDLYTVDLATVVDKYIGETEKNLERIFTEAAGINGVLLFDEADAIFGKRSEVKDAHDRYANVESAYLLQRMETFDGLAILATNLRANLDDAFTRRLDLVVDFPLPDAAHRRTLWRRCLGAALPQAPDLDLDFCAESFELAGGNIRSAAVTAAYLAAEAGRPVTMADLIHGVQREYQKLGRLTLAAEFGPYLDLLA</sequence>
<protein>
    <submittedName>
        <fullName evidence="5">ATP-binding protein</fullName>
    </submittedName>
</protein>